<dbReference type="Gene3D" id="3.40.50.12780">
    <property type="entry name" value="N-terminal domain of ligase-like"/>
    <property type="match status" value="1"/>
</dbReference>
<keyword evidence="6" id="KW-1185">Reference proteome</keyword>
<dbReference type="InterPro" id="IPR025110">
    <property type="entry name" value="AMP-bd_C"/>
</dbReference>
<evidence type="ECO:0000256" key="2">
    <source>
        <dbReference type="ARBA" id="ARBA00022598"/>
    </source>
</evidence>
<dbReference type="SUPFAM" id="SSF56801">
    <property type="entry name" value="Acetyl-CoA synthetase-like"/>
    <property type="match status" value="1"/>
</dbReference>
<dbReference type="InterPro" id="IPR000873">
    <property type="entry name" value="AMP-dep_synth/lig_dom"/>
</dbReference>
<dbReference type="InterPro" id="IPR045851">
    <property type="entry name" value="AMP-bd_C_sf"/>
</dbReference>
<dbReference type="STRING" id="592050.SAMN05421875_1339"/>
<comment type="similarity">
    <text evidence="1">Belongs to the ATP-dependent AMP-binding enzyme family.</text>
</comment>
<dbReference type="PROSITE" id="PS00455">
    <property type="entry name" value="AMP_BINDING"/>
    <property type="match status" value="1"/>
</dbReference>
<sequence>MISIDDHTTIADAFLRATAAYGPRSLLAVPANPARSYDPQGREISYAEAAAQVHGLVQRYRAAGYGLGHRVALFLESRPEHMLHKLALNTLGVCVVPVNPYYRPRELAYLIDHARVDLVMALPTRLPAVQAALAEARHQPPIFTTNSTPDGTAPLPAAASPAQVGKPQADTPASILYTSGTTGQPKGCVLSHRYELAAGDWYARRGGMAAIREGQERLYNPLPLFHVNASILSFYCMLLTGGCQVQTDRFAPARWWQEVCESRATIVHYLGVVVPMLLAQPASPLERAHGVRFGYGAGVEPQLHARFEERFGLPLVELWGMTEIVRVISDHHAPRQVGTRAFGRAEPGLEVCVMDEAGTEVADGQPGEMWVRHSAATPRKDFFSGYLDDPEATEAAWRGGWFHTGDIVTRDASGMLRFMDRRKNIIRRSGENIAAAEVEALLLTHPLVHQAAVMAVPDAVREEEVLACVVLDPAAAADLAHGDAARTLQDFCLRELAYYKAPGWWWFADEIPTTGTQKIQKHRIFPAGSDPRTLAGMVDLCARKKRQVG</sequence>
<evidence type="ECO:0000256" key="1">
    <source>
        <dbReference type="ARBA" id="ARBA00006432"/>
    </source>
</evidence>
<dbReference type="InterPro" id="IPR020845">
    <property type="entry name" value="AMP-binding_CS"/>
</dbReference>
<dbReference type="PANTHER" id="PTHR43201:SF5">
    <property type="entry name" value="MEDIUM-CHAIN ACYL-COA LIGASE ACSF2, MITOCHONDRIAL"/>
    <property type="match status" value="1"/>
</dbReference>
<reference evidence="6" key="1">
    <citation type="submission" date="2016-10" db="EMBL/GenBank/DDBJ databases">
        <authorList>
            <person name="Varghese N."/>
            <person name="Submissions S."/>
        </authorList>
    </citation>
    <scope>NUCLEOTIDE SEQUENCE [LARGE SCALE GENOMIC DNA]</scope>
    <source>
        <strain evidence="6">DSM 25157</strain>
    </source>
</reference>
<dbReference type="Proteomes" id="UP000199002">
    <property type="component" value="Unassembled WGS sequence"/>
</dbReference>
<dbReference type="EMBL" id="FNQJ01000033">
    <property type="protein sequence ID" value="SEA82129.1"/>
    <property type="molecule type" value="Genomic_DNA"/>
</dbReference>
<dbReference type="Pfam" id="PF13193">
    <property type="entry name" value="AMP-binding_C"/>
    <property type="match status" value="1"/>
</dbReference>
<evidence type="ECO:0000313" key="6">
    <source>
        <dbReference type="Proteomes" id="UP000199002"/>
    </source>
</evidence>
<dbReference type="GO" id="GO:0006631">
    <property type="term" value="P:fatty acid metabolic process"/>
    <property type="evidence" value="ECO:0007669"/>
    <property type="project" value="TreeGrafter"/>
</dbReference>
<gene>
    <name evidence="5" type="ORF">SAMN05421875_1339</name>
</gene>
<evidence type="ECO:0000259" key="3">
    <source>
        <dbReference type="Pfam" id="PF00501"/>
    </source>
</evidence>
<evidence type="ECO:0000313" key="5">
    <source>
        <dbReference type="EMBL" id="SEA82129.1"/>
    </source>
</evidence>
<dbReference type="InterPro" id="IPR042099">
    <property type="entry name" value="ANL_N_sf"/>
</dbReference>
<dbReference type="Gene3D" id="3.30.300.30">
    <property type="match status" value="1"/>
</dbReference>
<dbReference type="GO" id="GO:0031956">
    <property type="term" value="F:medium-chain fatty acid-CoA ligase activity"/>
    <property type="evidence" value="ECO:0007669"/>
    <property type="project" value="TreeGrafter"/>
</dbReference>
<protein>
    <submittedName>
        <fullName evidence="5">Crotonobetaine/carnitine-CoA ligase</fullName>
    </submittedName>
</protein>
<accession>A0A1H4EBF4</accession>
<dbReference type="GeneID" id="34234834"/>
<dbReference type="PANTHER" id="PTHR43201">
    <property type="entry name" value="ACYL-COA SYNTHETASE"/>
    <property type="match status" value="1"/>
</dbReference>
<proteinExistence type="inferred from homology"/>
<feature type="domain" description="AMP-dependent synthetase/ligase" evidence="3">
    <location>
        <begin position="34"/>
        <end position="375"/>
    </location>
</feature>
<evidence type="ECO:0000259" key="4">
    <source>
        <dbReference type="Pfam" id="PF13193"/>
    </source>
</evidence>
<organism evidence="5 6">
    <name type="scientific">Acidovorax soli</name>
    <dbReference type="NCBI Taxonomy" id="592050"/>
    <lineage>
        <taxon>Bacteria</taxon>
        <taxon>Pseudomonadati</taxon>
        <taxon>Pseudomonadota</taxon>
        <taxon>Betaproteobacteria</taxon>
        <taxon>Burkholderiales</taxon>
        <taxon>Comamonadaceae</taxon>
        <taxon>Acidovorax</taxon>
    </lineage>
</organism>
<feature type="domain" description="AMP-binding enzyme C-terminal" evidence="4">
    <location>
        <begin position="437"/>
        <end position="518"/>
    </location>
</feature>
<dbReference type="Pfam" id="PF00501">
    <property type="entry name" value="AMP-binding"/>
    <property type="match status" value="1"/>
</dbReference>
<dbReference type="RefSeq" id="WP_092700313.1">
    <property type="nucleotide sequence ID" value="NZ_CAXIQL010000005.1"/>
</dbReference>
<keyword evidence="2 5" id="KW-0436">Ligase</keyword>
<name>A0A1H4EBF4_9BURK</name>
<dbReference type="AlphaFoldDB" id="A0A1H4EBF4"/>